<evidence type="ECO:0000256" key="2">
    <source>
        <dbReference type="ARBA" id="ARBA00023015"/>
    </source>
</evidence>
<reference evidence="8 9" key="1">
    <citation type="submission" date="2024-10" db="EMBL/GenBank/DDBJ databases">
        <title>The Natural Products Discovery Center: Release of the First 8490 Sequenced Strains for Exploring Actinobacteria Biosynthetic Diversity.</title>
        <authorList>
            <person name="Kalkreuter E."/>
            <person name="Kautsar S.A."/>
            <person name="Yang D."/>
            <person name="Bader C.D."/>
            <person name="Teijaro C.N."/>
            <person name="Fluegel L."/>
            <person name="Davis C.M."/>
            <person name="Simpson J.R."/>
            <person name="Lauterbach L."/>
            <person name="Steele A.D."/>
            <person name="Gui C."/>
            <person name="Meng S."/>
            <person name="Li G."/>
            <person name="Viehrig K."/>
            <person name="Ye F."/>
            <person name="Su P."/>
            <person name="Kiefer A.F."/>
            <person name="Nichols A."/>
            <person name="Cepeda A.J."/>
            <person name="Yan W."/>
            <person name="Fan B."/>
            <person name="Jiang Y."/>
            <person name="Adhikari A."/>
            <person name="Zheng C.-J."/>
            <person name="Schuster L."/>
            <person name="Cowan T.M."/>
            <person name="Smanski M.J."/>
            <person name="Chevrette M.G."/>
            <person name="De Carvalho L.P.S."/>
            <person name="Shen B."/>
        </authorList>
    </citation>
    <scope>NUCLEOTIDE SEQUENCE [LARGE SCALE GENOMIC DNA]</scope>
    <source>
        <strain evidence="8 9">NPDC000087</strain>
    </source>
</reference>
<proteinExistence type="inferred from homology"/>
<keyword evidence="4" id="KW-0238">DNA-binding</keyword>
<protein>
    <submittedName>
        <fullName evidence="8">RNA polymerase sigma factor</fullName>
    </submittedName>
</protein>
<evidence type="ECO:0000259" key="7">
    <source>
        <dbReference type="Pfam" id="PF04545"/>
    </source>
</evidence>
<dbReference type="InterPro" id="IPR007627">
    <property type="entry name" value="RNA_pol_sigma70_r2"/>
</dbReference>
<dbReference type="EMBL" id="JBIAZU010000006">
    <property type="protein sequence ID" value="MFF5294337.1"/>
    <property type="molecule type" value="Genomic_DNA"/>
</dbReference>
<comment type="caution">
    <text evidence="8">The sequence shown here is derived from an EMBL/GenBank/DDBJ whole genome shotgun (WGS) entry which is preliminary data.</text>
</comment>
<feature type="domain" description="RNA polymerase sigma-70 region 2" evidence="6">
    <location>
        <begin position="25"/>
        <end position="92"/>
    </location>
</feature>
<dbReference type="PANTHER" id="PTHR43133">
    <property type="entry name" value="RNA POLYMERASE ECF-TYPE SIGMA FACTO"/>
    <property type="match status" value="1"/>
</dbReference>
<dbReference type="InterPro" id="IPR014284">
    <property type="entry name" value="RNA_pol_sigma-70_dom"/>
</dbReference>
<sequence>MYQTSDTIQIVTWAMAGDQRAWAELVRRHRPRLTAIAAGYRLSGADTEDAIQMTWLSLVQHVGSLRSPDQVGAWLSTTMRRCCLRVVQRRRWESLTDDAEPATSDNAGAVVEMLMRAERGRQLWNAVERLPERQAQLMRALFDDQERSYQEIASALSMPVGAIGPVRGRALRRLGQLLEESGTSRQDLRLSA</sequence>
<accession>A0ABW6WM25</accession>
<keyword evidence="5" id="KW-0804">Transcription</keyword>
<dbReference type="RefSeq" id="WP_020514855.1">
    <property type="nucleotide sequence ID" value="NZ_JBIAZU010000006.1"/>
</dbReference>
<evidence type="ECO:0000256" key="5">
    <source>
        <dbReference type="ARBA" id="ARBA00023163"/>
    </source>
</evidence>
<dbReference type="Gene3D" id="1.10.1740.10">
    <property type="match status" value="1"/>
</dbReference>
<evidence type="ECO:0000256" key="3">
    <source>
        <dbReference type="ARBA" id="ARBA00023082"/>
    </source>
</evidence>
<dbReference type="Proteomes" id="UP001602245">
    <property type="component" value="Unassembled WGS sequence"/>
</dbReference>
<keyword evidence="2" id="KW-0805">Transcription regulation</keyword>
<dbReference type="InterPro" id="IPR007630">
    <property type="entry name" value="RNA_pol_sigma70_r4"/>
</dbReference>
<evidence type="ECO:0000313" key="9">
    <source>
        <dbReference type="Proteomes" id="UP001602245"/>
    </source>
</evidence>
<dbReference type="Gene3D" id="1.10.10.10">
    <property type="entry name" value="Winged helix-like DNA-binding domain superfamily/Winged helix DNA-binding domain"/>
    <property type="match status" value="1"/>
</dbReference>
<dbReference type="PANTHER" id="PTHR43133:SF8">
    <property type="entry name" value="RNA POLYMERASE SIGMA FACTOR HI_1459-RELATED"/>
    <property type="match status" value="1"/>
</dbReference>
<organism evidence="8 9">
    <name type="scientific">Paractinoplanes globisporus</name>
    <dbReference type="NCBI Taxonomy" id="113565"/>
    <lineage>
        <taxon>Bacteria</taxon>
        <taxon>Bacillati</taxon>
        <taxon>Actinomycetota</taxon>
        <taxon>Actinomycetes</taxon>
        <taxon>Micromonosporales</taxon>
        <taxon>Micromonosporaceae</taxon>
        <taxon>Paractinoplanes</taxon>
    </lineage>
</organism>
<evidence type="ECO:0000313" key="8">
    <source>
        <dbReference type="EMBL" id="MFF5294337.1"/>
    </source>
</evidence>
<feature type="domain" description="RNA polymerase sigma-70 region 4" evidence="7">
    <location>
        <begin position="127"/>
        <end position="174"/>
    </location>
</feature>
<dbReference type="NCBIfam" id="TIGR02937">
    <property type="entry name" value="sigma70-ECF"/>
    <property type="match status" value="1"/>
</dbReference>
<dbReference type="InterPro" id="IPR039425">
    <property type="entry name" value="RNA_pol_sigma-70-like"/>
</dbReference>
<dbReference type="Pfam" id="PF04545">
    <property type="entry name" value="Sigma70_r4"/>
    <property type="match status" value="1"/>
</dbReference>
<dbReference type="InterPro" id="IPR013324">
    <property type="entry name" value="RNA_pol_sigma_r3/r4-like"/>
</dbReference>
<dbReference type="SUPFAM" id="SSF88659">
    <property type="entry name" value="Sigma3 and sigma4 domains of RNA polymerase sigma factors"/>
    <property type="match status" value="1"/>
</dbReference>
<gene>
    <name evidence="8" type="ORF">ACFY35_33285</name>
</gene>
<dbReference type="InterPro" id="IPR013325">
    <property type="entry name" value="RNA_pol_sigma_r2"/>
</dbReference>
<evidence type="ECO:0000259" key="6">
    <source>
        <dbReference type="Pfam" id="PF04542"/>
    </source>
</evidence>
<keyword evidence="9" id="KW-1185">Reference proteome</keyword>
<evidence type="ECO:0000256" key="4">
    <source>
        <dbReference type="ARBA" id="ARBA00023125"/>
    </source>
</evidence>
<name>A0ABW6WM25_9ACTN</name>
<dbReference type="Pfam" id="PF04542">
    <property type="entry name" value="Sigma70_r2"/>
    <property type="match status" value="1"/>
</dbReference>
<comment type="similarity">
    <text evidence="1">Belongs to the sigma-70 factor family. ECF subfamily.</text>
</comment>
<keyword evidence="3" id="KW-0731">Sigma factor</keyword>
<dbReference type="SUPFAM" id="SSF88946">
    <property type="entry name" value="Sigma2 domain of RNA polymerase sigma factors"/>
    <property type="match status" value="1"/>
</dbReference>
<evidence type="ECO:0000256" key="1">
    <source>
        <dbReference type="ARBA" id="ARBA00010641"/>
    </source>
</evidence>
<dbReference type="InterPro" id="IPR036388">
    <property type="entry name" value="WH-like_DNA-bd_sf"/>
</dbReference>